<dbReference type="STRING" id="1219043.SCH01S_39_01440"/>
<dbReference type="AlphaFoldDB" id="A0A0E9MQQ1"/>
<name>A0A0E9MQQ1_9SPHN</name>
<accession>A0A0E9MQQ1</accession>
<dbReference type="Proteomes" id="UP000033202">
    <property type="component" value="Unassembled WGS sequence"/>
</dbReference>
<comment type="caution">
    <text evidence="1">The sequence shown here is derived from an EMBL/GenBank/DDBJ whole genome shotgun (WGS) entry which is preliminary data.</text>
</comment>
<sequence>MMIAIALTLVCDRAFNHGALTLKLYDNAADARDWAARSTDEITATFTGFHS</sequence>
<evidence type="ECO:0000313" key="1">
    <source>
        <dbReference type="EMBL" id="GAO39859.1"/>
    </source>
</evidence>
<evidence type="ECO:0000313" key="2">
    <source>
        <dbReference type="Proteomes" id="UP000033202"/>
    </source>
</evidence>
<dbReference type="EMBL" id="BBWU01000039">
    <property type="protein sequence ID" value="GAO39859.1"/>
    <property type="molecule type" value="Genomic_DNA"/>
</dbReference>
<protein>
    <submittedName>
        <fullName evidence="1">Uncharacterized protein</fullName>
    </submittedName>
</protein>
<organism evidence="1 2">
    <name type="scientific">Sphingomonas changbaiensis NBRC 104936</name>
    <dbReference type="NCBI Taxonomy" id="1219043"/>
    <lineage>
        <taxon>Bacteria</taxon>
        <taxon>Pseudomonadati</taxon>
        <taxon>Pseudomonadota</taxon>
        <taxon>Alphaproteobacteria</taxon>
        <taxon>Sphingomonadales</taxon>
        <taxon>Sphingomonadaceae</taxon>
        <taxon>Sphingomonas</taxon>
    </lineage>
</organism>
<reference evidence="1 2" key="1">
    <citation type="submission" date="2015-04" db="EMBL/GenBank/DDBJ databases">
        <title>Whole genome shotgun sequence of Sphingomonas changbaiensis NBRC 104936.</title>
        <authorList>
            <person name="Katano-Makiyama Y."/>
            <person name="Hosoyama A."/>
            <person name="Hashimoto M."/>
            <person name="Noguchi M."/>
            <person name="Tsuchikane K."/>
            <person name="Ohji S."/>
            <person name="Yamazoe A."/>
            <person name="Ichikawa N."/>
            <person name="Kimura A."/>
            <person name="Fujita N."/>
        </authorList>
    </citation>
    <scope>NUCLEOTIDE SEQUENCE [LARGE SCALE GENOMIC DNA]</scope>
    <source>
        <strain evidence="1 2">NBRC 104936</strain>
    </source>
</reference>
<gene>
    <name evidence="1" type="ORF">SCH01S_39_01440</name>
</gene>
<proteinExistence type="predicted"/>
<keyword evidence="2" id="KW-1185">Reference proteome</keyword>